<gene>
    <name evidence="1" type="primary">KIN28</name>
    <name evidence="1" type="ORF">H2198_001417</name>
</gene>
<dbReference type="EMBL" id="JAPDRQ010000016">
    <property type="protein sequence ID" value="KAJ9662283.1"/>
    <property type="molecule type" value="Genomic_DNA"/>
</dbReference>
<proteinExistence type="predicted"/>
<protein>
    <submittedName>
        <fullName evidence="1">TFIIH complex serine/threonine-protein kinase subunit kin28</fullName>
        <ecNumber evidence="1">2.7.11.2</ecNumber>
    </submittedName>
</protein>
<evidence type="ECO:0000313" key="2">
    <source>
        <dbReference type="Proteomes" id="UP001172386"/>
    </source>
</evidence>
<keyword evidence="1" id="KW-0808">Transferase</keyword>
<name>A0ACC3AGU2_9EURO</name>
<sequence>MAPTTSSAPSPLKPLSPSNQNIQSAKSPIGRSLPLRKPSLKTATDTSSKPDPTSHQDTSMSRPPKKRKPPPDYDMAELLNRQIEAKYNKDKYLGSGTYADVWRYSLVSHPSQFFAVKKFKFTDDPKQREMGINVDTLREVKYLQELSHENIVGMYDIFSDAKDSRIHMVIEYISGGDLEMLIKDSSCAYGLADIKAWMGMMLRGLYFCHSNFVLHRDLKPGNVLVGEDGTLKLADFGLARSFASPEQNMTFMVITLWYRPPELLFGARHYSGGVDVWSMAMILAELVNRRPFIAFPVEPSQTGEIGQLDYMNRALGTPLEENWPGVTKLPLYVEQVPKIPLKDKRFFEQVFRTLDEPGRDLLRAMCIYDPRKRLTARGCLEHEWWSLDPRPTDKTRLPKRSKEEGNMAMALGRAQGELDDKFKGVAKKLDFGGMK</sequence>
<dbReference type="EC" id="2.7.11.2" evidence="1"/>
<dbReference type="Proteomes" id="UP001172386">
    <property type="component" value="Unassembled WGS sequence"/>
</dbReference>
<accession>A0ACC3AGU2</accession>
<keyword evidence="1" id="KW-0418">Kinase</keyword>
<keyword evidence="2" id="KW-1185">Reference proteome</keyword>
<organism evidence="1 2">
    <name type="scientific">Neophaeococcomyces mojaviensis</name>
    <dbReference type="NCBI Taxonomy" id="3383035"/>
    <lineage>
        <taxon>Eukaryota</taxon>
        <taxon>Fungi</taxon>
        <taxon>Dikarya</taxon>
        <taxon>Ascomycota</taxon>
        <taxon>Pezizomycotina</taxon>
        <taxon>Eurotiomycetes</taxon>
        <taxon>Chaetothyriomycetidae</taxon>
        <taxon>Chaetothyriales</taxon>
        <taxon>Chaetothyriales incertae sedis</taxon>
        <taxon>Neophaeococcomyces</taxon>
    </lineage>
</organism>
<comment type="caution">
    <text evidence="1">The sequence shown here is derived from an EMBL/GenBank/DDBJ whole genome shotgun (WGS) entry which is preliminary data.</text>
</comment>
<reference evidence="1" key="1">
    <citation type="submission" date="2022-10" db="EMBL/GenBank/DDBJ databases">
        <title>Culturing micro-colonial fungi from biological soil crusts in the Mojave desert and describing Neophaeococcomyces mojavensis, and introducing the new genera and species Taxawa tesnikishii.</title>
        <authorList>
            <person name="Kurbessoian T."/>
            <person name="Stajich J.E."/>
        </authorList>
    </citation>
    <scope>NUCLEOTIDE SEQUENCE</scope>
    <source>
        <strain evidence="1">JES_112</strain>
    </source>
</reference>
<evidence type="ECO:0000313" key="1">
    <source>
        <dbReference type="EMBL" id="KAJ9662283.1"/>
    </source>
</evidence>